<keyword evidence="4" id="KW-1185">Reference proteome</keyword>
<name>E0TB87_PARBH</name>
<reference evidence="4" key="1">
    <citation type="submission" date="2010-08" db="EMBL/GenBank/DDBJ databases">
        <title>Genome sequence of Parvularcula bermudensis HTCC2503.</title>
        <authorList>
            <person name="Kang D.-M."/>
            <person name="Oh H.-M."/>
            <person name="Cho J.-C."/>
        </authorList>
    </citation>
    <scope>NUCLEOTIDE SEQUENCE [LARGE SCALE GENOMIC DNA]</scope>
    <source>
        <strain evidence="4">ATCC BAA-594 / HTCC2503 / KCTC 12087</strain>
    </source>
</reference>
<evidence type="ECO:0008006" key="5">
    <source>
        <dbReference type="Google" id="ProtNLM"/>
    </source>
</evidence>
<reference evidence="3 4" key="2">
    <citation type="journal article" date="2011" name="J. Bacteriol.">
        <title>Complete genome sequence of strain HTCC2503T of Parvularcula bermudensis, the type species of the order "Parvularculales" in the class Alphaproteobacteria.</title>
        <authorList>
            <person name="Oh H.M."/>
            <person name="Kang I."/>
            <person name="Vergin K.L."/>
            <person name="Kang D."/>
            <person name="Rhee K.H."/>
            <person name="Giovannoni S.J."/>
            <person name="Cho J.C."/>
        </authorList>
    </citation>
    <scope>NUCLEOTIDE SEQUENCE [LARGE SCALE GENOMIC DNA]</scope>
    <source>
        <strain evidence="4">ATCC BAA-594 / HTCC2503 / KCTC 12087</strain>
    </source>
</reference>
<feature type="region of interest" description="Disordered" evidence="2">
    <location>
        <begin position="1"/>
        <end position="49"/>
    </location>
</feature>
<dbReference type="AlphaFoldDB" id="E0TB87"/>
<dbReference type="PANTHER" id="PTHR35024">
    <property type="entry name" value="HYPOTHETICAL CYTOSOLIC PROTEIN"/>
    <property type="match status" value="1"/>
</dbReference>
<dbReference type="STRING" id="314260.PB2503_01052"/>
<accession>E0TB87</accession>
<evidence type="ECO:0000313" key="3">
    <source>
        <dbReference type="EMBL" id="ADM08291.1"/>
    </source>
</evidence>
<dbReference type="RefSeq" id="WP_013299265.1">
    <property type="nucleotide sequence ID" value="NC_014414.1"/>
</dbReference>
<dbReference type="InterPro" id="IPR007607">
    <property type="entry name" value="BacA/B"/>
</dbReference>
<protein>
    <recommendedName>
        <fullName evidence="5">Polymer-forming cytoskeletal protein</fullName>
    </recommendedName>
</protein>
<dbReference type="KEGG" id="pbr:PB2503_01052"/>
<feature type="compositionally biased region" description="Low complexity" evidence="2">
    <location>
        <begin position="197"/>
        <end position="210"/>
    </location>
</feature>
<dbReference type="HOGENOM" id="CLU_072799_1_2_5"/>
<proteinExistence type="inferred from homology"/>
<gene>
    <name evidence="3" type="ordered locus">PB2503_01052</name>
</gene>
<comment type="similarity">
    <text evidence="1">Belongs to the bactofilin family.</text>
</comment>
<dbReference type="EMBL" id="CP002156">
    <property type="protein sequence ID" value="ADM08291.1"/>
    <property type="molecule type" value="Genomic_DNA"/>
</dbReference>
<sequence length="223" mass="23582">MFSRVKSQRRAQEPSSLPDEVPDPSQPSRKASAKPKTQRTNRGPSVPSIISGDMAIRGVIESTGEVQYDGQLEGDIHAKTLIVGDGASVEGEITAEKVRISGTVKGAIKAIEVEMANTAIVTGDITHKSLMIESGARFEGKCQYSDEPLGTVTPQLALSSPPADNAQPTEAGGTRPSLAAPDTNRLESAAPPRRRPTPLTSGTTTQGSQRQFVKRPTNAATLR</sequence>
<dbReference type="eggNOG" id="COG1664">
    <property type="taxonomic scope" value="Bacteria"/>
</dbReference>
<evidence type="ECO:0000256" key="1">
    <source>
        <dbReference type="ARBA" id="ARBA00044755"/>
    </source>
</evidence>
<evidence type="ECO:0000313" key="4">
    <source>
        <dbReference type="Proteomes" id="UP000001302"/>
    </source>
</evidence>
<dbReference type="Proteomes" id="UP000001302">
    <property type="component" value="Chromosome"/>
</dbReference>
<feature type="region of interest" description="Disordered" evidence="2">
    <location>
        <begin position="146"/>
        <end position="223"/>
    </location>
</feature>
<dbReference type="Pfam" id="PF04519">
    <property type="entry name" value="Bactofilin"/>
    <property type="match status" value="1"/>
</dbReference>
<dbReference type="OrthoDB" id="5738271at2"/>
<dbReference type="PANTHER" id="PTHR35024:SF4">
    <property type="entry name" value="POLYMER-FORMING CYTOSKELETAL PROTEIN"/>
    <property type="match status" value="1"/>
</dbReference>
<evidence type="ECO:0000256" key="2">
    <source>
        <dbReference type="SAM" id="MobiDB-lite"/>
    </source>
</evidence>
<organism evidence="3 4">
    <name type="scientific">Parvularcula bermudensis (strain ATCC BAA-594 / HTCC2503 / KCTC 12087)</name>
    <dbReference type="NCBI Taxonomy" id="314260"/>
    <lineage>
        <taxon>Bacteria</taxon>
        <taxon>Pseudomonadati</taxon>
        <taxon>Pseudomonadota</taxon>
        <taxon>Alphaproteobacteria</taxon>
        <taxon>Parvularculales</taxon>
        <taxon>Parvularculaceae</taxon>
        <taxon>Parvularcula</taxon>
    </lineage>
</organism>